<sequence>MSKNKMKILFIGLGGIGQRHLRNIYAKFGGDATLLAYRVRNLKQAITPTLTIDENVDLIEKYSVDIFTDMDNALSQLPDVAFICNPSSLHITSCLTVAKAGCDFFVEKPLSNSLDGIEELVSICQSKGLISFVGYQLRFHPCYRLFKELIAKGTVGKLLSIHAEVGEYLPDWHKYEDYRQMYASRSDLGGGVVLSQIHELDYLYDLFGVPSRVVALGGHLSNLEIDVEDVADILMDMTFNGGRLPVSVHMDYIQKPPSRNCKVIGESGKITMDLTELKVIVEKPGKEKDIHDFGGFERNELFVREIDHFFECVASRKQPVVTLMDGTNSLRMALAIKKSMETGKIIGL</sequence>
<dbReference type="EMBL" id="LT934425">
    <property type="protein sequence ID" value="SOH04818.1"/>
    <property type="molecule type" value="Genomic_DNA"/>
</dbReference>
<dbReference type="InterPro" id="IPR051450">
    <property type="entry name" value="Gfo/Idh/MocA_Oxidoreductases"/>
</dbReference>
<proteinExistence type="predicted"/>
<dbReference type="InterPro" id="IPR000683">
    <property type="entry name" value="Gfo/Idh/MocA-like_OxRdtase_N"/>
</dbReference>
<evidence type="ECO:0000313" key="3">
    <source>
        <dbReference type="EMBL" id="SOH04818.1"/>
    </source>
</evidence>
<dbReference type="AlphaFoldDB" id="A0A2C9CGT3"/>
<reference evidence="4" key="1">
    <citation type="submission" date="2017-10" db="EMBL/GenBank/DDBJ databases">
        <authorList>
            <person name="Frank J."/>
        </authorList>
    </citation>
    <scope>NUCLEOTIDE SEQUENCE [LARGE SCALE GENOMIC DNA]</scope>
</reference>
<dbReference type="SUPFAM" id="SSF51735">
    <property type="entry name" value="NAD(P)-binding Rossmann-fold domains"/>
    <property type="match status" value="1"/>
</dbReference>
<keyword evidence="4" id="KW-1185">Reference proteome</keyword>
<organism evidence="3 4">
    <name type="scientific">Kuenenia stuttgartiensis</name>
    <dbReference type="NCBI Taxonomy" id="174633"/>
    <lineage>
        <taxon>Bacteria</taxon>
        <taxon>Pseudomonadati</taxon>
        <taxon>Planctomycetota</taxon>
        <taxon>Candidatus Brocadiia</taxon>
        <taxon>Candidatus Brocadiales</taxon>
        <taxon>Candidatus Brocadiaceae</taxon>
        <taxon>Candidatus Kuenenia</taxon>
    </lineage>
</organism>
<evidence type="ECO:0000313" key="4">
    <source>
        <dbReference type="Proteomes" id="UP000221734"/>
    </source>
</evidence>
<feature type="domain" description="Gfo/Idh/MocA-like oxidoreductase N-terminal" evidence="1">
    <location>
        <begin position="6"/>
        <end position="135"/>
    </location>
</feature>
<dbReference type="Pfam" id="PF01408">
    <property type="entry name" value="GFO_IDH_MocA"/>
    <property type="match status" value="1"/>
</dbReference>
<name>A0A2C9CGT3_KUEST</name>
<gene>
    <name evidence="3" type="primary">cbaC_2</name>
    <name evidence="3" type="ORF">KSMBR1_2323</name>
</gene>
<evidence type="ECO:0008006" key="5">
    <source>
        <dbReference type="Google" id="ProtNLM"/>
    </source>
</evidence>
<dbReference type="GO" id="GO:0000166">
    <property type="term" value="F:nucleotide binding"/>
    <property type="evidence" value="ECO:0007669"/>
    <property type="project" value="InterPro"/>
</dbReference>
<dbReference type="PANTHER" id="PTHR43377">
    <property type="entry name" value="BILIVERDIN REDUCTASE A"/>
    <property type="match status" value="1"/>
</dbReference>
<protein>
    <recommendedName>
        <fullName evidence="5">Oxidoreductase</fullName>
    </recommendedName>
</protein>
<dbReference type="Gene3D" id="3.40.50.720">
    <property type="entry name" value="NAD(P)-binding Rossmann-like Domain"/>
    <property type="match status" value="1"/>
</dbReference>
<dbReference type="SUPFAM" id="SSF55347">
    <property type="entry name" value="Glyceraldehyde-3-phosphate dehydrogenase-like, C-terminal domain"/>
    <property type="match status" value="1"/>
</dbReference>
<dbReference type="RefSeq" id="WP_197705182.1">
    <property type="nucleotide sequence ID" value="NZ_LT934425.1"/>
</dbReference>
<evidence type="ECO:0000259" key="1">
    <source>
        <dbReference type="Pfam" id="PF01408"/>
    </source>
</evidence>
<dbReference type="KEGG" id="kst:KSMBR1_2323"/>
<dbReference type="Gene3D" id="3.30.360.10">
    <property type="entry name" value="Dihydrodipicolinate Reductase, domain 2"/>
    <property type="match status" value="1"/>
</dbReference>
<dbReference type="InterPro" id="IPR036291">
    <property type="entry name" value="NAD(P)-bd_dom_sf"/>
</dbReference>
<accession>A0A2C9CGT3</accession>
<dbReference type="Pfam" id="PF02894">
    <property type="entry name" value="GFO_IDH_MocA_C"/>
    <property type="match status" value="1"/>
</dbReference>
<feature type="domain" description="Gfo/Idh/MocA-like oxidoreductase C-terminal" evidence="2">
    <location>
        <begin position="147"/>
        <end position="346"/>
    </location>
</feature>
<dbReference type="PANTHER" id="PTHR43377:SF1">
    <property type="entry name" value="BILIVERDIN REDUCTASE A"/>
    <property type="match status" value="1"/>
</dbReference>
<evidence type="ECO:0000259" key="2">
    <source>
        <dbReference type="Pfam" id="PF02894"/>
    </source>
</evidence>
<dbReference type="InterPro" id="IPR004104">
    <property type="entry name" value="Gfo/Idh/MocA-like_OxRdtase_C"/>
</dbReference>
<dbReference type="Proteomes" id="UP000221734">
    <property type="component" value="Chromosome Kuenenia_stuttgartiensis_MBR1"/>
</dbReference>